<dbReference type="AlphaFoldDB" id="A0A977KXR8"/>
<accession>A0A977KXR8</accession>
<reference evidence="1" key="1">
    <citation type="submission" date="2021-04" db="EMBL/GenBank/DDBJ databases">
        <title>Genome sequence of Woronichinia naegeliana from Washington state freshwater lake bloom.</title>
        <authorList>
            <person name="Dreher T.W."/>
        </authorList>
    </citation>
    <scope>NUCLEOTIDE SEQUENCE</scope>
    <source>
        <strain evidence="1">WA131</strain>
    </source>
</reference>
<dbReference type="KEGG" id="wna:KA717_02545"/>
<sequence length="70" mass="8058">MPIIWVNEQLDPSGIVYSCIACLDERAAQDCHQSWLNNLTEDQKNQGWTAHLRKVDSWDEVPVNALKLSY</sequence>
<dbReference type="Proteomes" id="UP001065613">
    <property type="component" value="Chromosome"/>
</dbReference>
<protein>
    <submittedName>
        <fullName evidence="1">Glycogen debranching protein</fullName>
    </submittedName>
</protein>
<name>A0A977KXR8_9CYAN</name>
<organism evidence="1">
    <name type="scientific">Woronichinia naegeliana WA131</name>
    <dbReference type="NCBI Taxonomy" id="2824559"/>
    <lineage>
        <taxon>Bacteria</taxon>
        <taxon>Bacillati</taxon>
        <taxon>Cyanobacteriota</taxon>
        <taxon>Cyanophyceae</taxon>
        <taxon>Synechococcales</taxon>
        <taxon>Coelosphaeriaceae</taxon>
        <taxon>Woronichinia</taxon>
    </lineage>
</organism>
<proteinExistence type="predicted"/>
<evidence type="ECO:0000313" key="1">
    <source>
        <dbReference type="EMBL" id="UXE61832.1"/>
    </source>
</evidence>
<gene>
    <name evidence="1" type="ORF">KA717_02545</name>
</gene>
<dbReference type="EMBL" id="CP073041">
    <property type="protein sequence ID" value="UXE61832.1"/>
    <property type="molecule type" value="Genomic_DNA"/>
</dbReference>